<dbReference type="Pfam" id="PF06114">
    <property type="entry name" value="Peptidase_M78"/>
    <property type="match status" value="1"/>
</dbReference>
<dbReference type="RefSeq" id="WP_052189147.1">
    <property type="nucleotide sequence ID" value="NZ_CP007456.1"/>
</dbReference>
<dbReference type="OrthoDB" id="4727201at2"/>
<protein>
    <recommendedName>
        <fullName evidence="1">IrrE N-terminal-like domain-containing protein</fullName>
    </recommendedName>
</protein>
<dbReference type="Proteomes" id="UP000030625">
    <property type="component" value="Chromosome"/>
</dbReference>
<dbReference type="AlphaFoldDB" id="A0A0A7I3P5"/>
<sequence length="145" mass="16489">MSRITIDVLEQQAEAMGLKVLESDIPGTTCGLYCDRLRTIWLADWLNDRQRLCTLCHELVHAKYRDLGCGTRFGVKCERRARRETASTLISPVEFAMAEELWDGDAWHMAAELGVTMQVLTDYRQILKDDFLRNAHDSSVGRLAG</sequence>
<organism evidence="2 3">
    <name type="scientific">Bifidobacterium catenulatum PV20-2</name>
    <dbReference type="NCBI Taxonomy" id="1447716"/>
    <lineage>
        <taxon>Bacteria</taxon>
        <taxon>Bacillati</taxon>
        <taxon>Actinomycetota</taxon>
        <taxon>Actinomycetes</taxon>
        <taxon>Bifidobacteriales</taxon>
        <taxon>Bifidobacteriaceae</taxon>
        <taxon>Bifidobacterium</taxon>
    </lineage>
</organism>
<proteinExistence type="predicted"/>
<dbReference type="HOGENOM" id="CLU_134881_0_0_11"/>
<evidence type="ECO:0000313" key="3">
    <source>
        <dbReference type="Proteomes" id="UP000030625"/>
    </source>
</evidence>
<reference evidence="2 3" key="1">
    <citation type="journal article" date="2015" name="Genome Announc.">
        <title>Complete and Assembled Genome Sequence of Bifidobacterium kashiwanohense PV20-2, Isolated from the Feces of an Anemic Kenyan Infant.</title>
        <authorList>
            <person name="Vazquez-Gutierrez P."/>
            <person name="Lacroix C."/>
            <person name="Chassard C."/>
            <person name="Klumpp J."/>
            <person name="Jans C."/>
            <person name="Stevens M.J."/>
        </authorList>
    </citation>
    <scope>NUCLEOTIDE SEQUENCE [LARGE SCALE GENOMIC DNA]</scope>
    <source>
        <strain evidence="2 3">PV20-2</strain>
    </source>
</reference>
<dbReference type="InterPro" id="IPR010359">
    <property type="entry name" value="IrrE_HExxH"/>
</dbReference>
<feature type="domain" description="IrrE N-terminal-like" evidence="1">
    <location>
        <begin position="13"/>
        <end position="120"/>
    </location>
</feature>
<gene>
    <name evidence="2" type="ORF">AH68_04735</name>
</gene>
<name>A0A0A7I3P5_9BIFI</name>
<dbReference type="STRING" id="1447716.AH68_04735"/>
<dbReference type="EMBL" id="CP007456">
    <property type="protein sequence ID" value="AIZ14496.1"/>
    <property type="molecule type" value="Genomic_DNA"/>
</dbReference>
<evidence type="ECO:0000259" key="1">
    <source>
        <dbReference type="Pfam" id="PF06114"/>
    </source>
</evidence>
<evidence type="ECO:0000313" key="2">
    <source>
        <dbReference type="EMBL" id="AIZ14496.1"/>
    </source>
</evidence>
<accession>A0A0A7I3P5</accession>
<dbReference type="KEGG" id="bka:AH68_04735"/>